<reference evidence="2" key="1">
    <citation type="journal article" date="2015" name="Nat. Genet.">
        <title>The genome and transcriptome of the zoonotic hookworm Ancylostoma ceylanicum identify infection-specific gene families.</title>
        <authorList>
            <person name="Schwarz E.M."/>
            <person name="Hu Y."/>
            <person name="Antoshechkin I."/>
            <person name="Miller M.M."/>
            <person name="Sternberg P.W."/>
            <person name="Aroian R.V."/>
        </authorList>
    </citation>
    <scope>NUCLEOTIDE SEQUENCE</scope>
    <source>
        <strain evidence="2">HY135</strain>
    </source>
</reference>
<proteinExistence type="predicted"/>
<evidence type="ECO:0000313" key="2">
    <source>
        <dbReference type="Proteomes" id="UP000024635"/>
    </source>
</evidence>
<name>A0A016U4C6_9BILA</name>
<dbReference type="Proteomes" id="UP000024635">
    <property type="component" value="Unassembled WGS sequence"/>
</dbReference>
<sequence length="107" mass="12469">MKRQGQMELNQWIVRSTLYRCQLRKRYVVGENRPSPSYLDVGPYARYFKTNMQQNAKHDDCSSFSFLFHNVGSNRTSNLMLCSTNSHRFQFIGVTLTSFSLCDSRGI</sequence>
<dbReference type="EMBL" id="JARK01001393">
    <property type="protein sequence ID" value="EYC10129.1"/>
    <property type="molecule type" value="Genomic_DNA"/>
</dbReference>
<comment type="caution">
    <text evidence="1">The sequence shown here is derived from an EMBL/GenBank/DDBJ whole genome shotgun (WGS) entry which is preliminary data.</text>
</comment>
<keyword evidence="2" id="KW-1185">Reference proteome</keyword>
<evidence type="ECO:0000313" key="1">
    <source>
        <dbReference type="EMBL" id="EYC10129.1"/>
    </source>
</evidence>
<organism evidence="1 2">
    <name type="scientific">Ancylostoma ceylanicum</name>
    <dbReference type="NCBI Taxonomy" id="53326"/>
    <lineage>
        <taxon>Eukaryota</taxon>
        <taxon>Metazoa</taxon>
        <taxon>Ecdysozoa</taxon>
        <taxon>Nematoda</taxon>
        <taxon>Chromadorea</taxon>
        <taxon>Rhabditida</taxon>
        <taxon>Rhabditina</taxon>
        <taxon>Rhabditomorpha</taxon>
        <taxon>Strongyloidea</taxon>
        <taxon>Ancylostomatidae</taxon>
        <taxon>Ancylostomatinae</taxon>
        <taxon>Ancylostoma</taxon>
    </lineage>
</organism>
<protein>
    <submittedName>
        <fullName evidence="1">Uncharacterized protein</fullName>
    </submittedName>
</protein>
<gene>
    <name evidence="1" type="primary">Acey_s0057.g2778</name>
    <name evidence="1" type="ORF">Y032_0057g2778</name>
</gene>
<dbReference type="AlphaFoldDB" id="A0A016U4C6"/>
<accession>A0A016U4C6</accession>